<evidence type="ECO:0000313" key="6">
    <source>
        <dbReference type="EMBL" id="ACM38776.1"/>
    </source>
</evidence>
<evidence type="ECO:0000256" key="1">
    <source>
        <dbReference type="ARBA" id="ARBA00007637"/>
    </source>
</evidence>
<feature type="domain" description="NAD-dependent epimerase/dehydratase" evidence="5">
    <location>
        <begin position="6"/>
        <end position="161"/>
    </location>
</feature>
<feature type="compositionally biased region" description="Basic and acidic residues" evidence="4">
    <location>
        <begin position="220"/>
        <end position="237"/>
    </location>
</feature>
<comment type="similarity">
    <text evidence="1">Belongs to the NAD(P)-dependent epimerase/dehydratase family.</text>
</comment>
<dbReference type="eggNOG" id="COG0451">
    <property type="taxonomic scope" value="Bacteria"/>
</dbReference>
<proteinExistence type="inferred from homology"/>
<keyword evidence="2" id="KW-0560">Oxidoreductase</keyword>
<evidence type="ECO:0000259" key="5">
    <source>
        <dbReference type="Pfam" id="PF01370"/>
    </source>
</evidence>
<evidence type="ECO:0000256" key="2">
    <source>
        <dbReference type="ARBA" id="ARBA00023002"/>
    </source>
</evidence>
<dbReference type="GO" id="GO:0016491">
    <property type="term" value="F:oxidoreductase activity"/>
    <property type="evidence" value="ECO:0007669"/>
    <property type="project" value="UniProtKB-KW"/>
</dbReference>
<sequence length="255" mass="27303">MMTRLLITGAAGNIGTTLAPRLSALGYDLVLSDLHDNAARGIKGADLGDFDAICAVMQGVDGVIHLGGMANEASFETVLNANIRGTYHIFEAARRLGVPRIVLASSYHVVGLHPFGAPIDETAPMLPDSFYGLSKAYGELLARTYHDKCGIQSVSVRIGSCFDTVRSPRMLTTWISADDLTRLVDRAFNVETLGCLMVYGVSDNDRGCMVSSDADKLGWKAQDRSQDAPMDQGRESEIIGPLLGGPFAEAPLPQN</sequence>
<protein>
    <recommendedName>
        <fullName evidence="5">NAD-dependent epimerase/dehydratase domain-containing protein</fullName>
    </recommendedName>
</protein>
<feature type="region of interest" description="Disordered" evidence="4">
    <location>
        <begin position="220"/>
        <end position="255"/>
    </location>
</feature>
<evidence type="ECO:0000256" key="3">
    <source>
        <dbReference type="ARBA" id="ARBA00023027"/>
    </source>
</evidence>
<dbReference type="STRING" id="311402.Avi_5694"/>
<dbReference type="Pfam" id="PF01370">
    <property type="entry name" value="Epimerase"/>
    <property type="match status" value="1"/>
</dbReference>
<keyword evidence="7" id="KW-1185">Reference proteome</keyword>
<dbReference type="InterPro" id="IPR036291">
    <property type="entry name" value="NAD(P)-bd_dom_sf"/>
</dbReference>
<name>B9K1M8_ALLAM</name>
<dbReference type="KEGG" id="avi:Avi_5694"/>
<dbReference type="HOGENOM" id="CLU_079334_0_0_5"/>
<gene>
    <name evidence="6" type="ordered locus">Avi_5694</name>
</gene>
<evidence type="ECO:0000313" key="7">
    <source>
        <dbReference type="Proteomes" id="UP000001596"/>
    </source>
</evidence>
<dbReference type="PANTHER" id="PTHR43103">
    <property type="entry name" value="NUCLEOSIDE-DIPHOSPHATE-SUGAR EPIMERASE"/>
    <property type="match status" value="1"/>
</dbReference>
<dbReference type="Proteomes" id="UP000001596">
    <property type="component" value="Chromosome 2"/>
</dbReference>
<reference evidence="6 7" key="1">
    <citation type="journal article" date="2009" name="J. Bacteriol.">
        <title>Genome sequences of three Agrobacterium biovars help elucidate the evolution of multichromosome genomes in bacteria.</title>
        <authorList>
            <person name="Slater S.C."/>
            <person name="Goldman B.S."/>
            <person name="Goodner B."/>
            <person name="Setubal J.C."/>
            <person name="Farrand S.K."/>
            <person name="Nester E.W."/>
            <person name="Burr T.J."/>
            <person name="Banta L."/>
            <person name="Dickerman A.W."/>
            <person name="Paulsen I."/>
            <person name="Otten L."/>
            <person name="Suen G."/>
            <person name="Welch R."/>
            <person name="Almeida N.F."/>
            <person name="Arnold F."/>
            <person name="Burton O.T."/>
            <person name="Du Z."/>
            <person name="Ewing A."/>
            <person name="Godsy E."/>
            <person name="Heisel S."/>
            <person name="Houmiel K.L."/>
            <person name="Jhaveri J."/>
            <person name="Lu J."/>
            <person name="Miller N.M."/>
            <person name="Norton S."/>
            <person name="Chen Q."/>
            <person name="Phoolcharoen W."/>
            <person name="Ohlin V."/>
            <person name="Ondrusek D."/>
            <person name="Pride N."/>
            <person name="Stricklin S.L."/>
            <person name="Sun J."/>
            <person name="Wheeler C."/>
            <person name="Wilson L."/>
            <person name="Zhu H."/>
            <person name="Wood D.W."/>
        </authorList>
    </citation>
    <scope>NUCLEOTIDE SEQUENCE [LARGE SCALE GENOMIC DNA]</scope>
    <source>
        <strain evidence="7">S4 / ATCC BAA-846</strain>
    </source>
</reference>
<dbReference type="InterPro" id="IPR001509">
    <property type="entry name" value="Epimerase_deHydtase"/>
</dbReference>
<dbReference type="SUPFAM" id="SSF51735">
    <property type="entry name" value="NAD(P)-binding Rossmann-fold domains"/>
    <property type="match status" value="1"/>
</dbReference>
<dbReference type="Gene3D" id="3.40.50.720">
    <property type="entry name" value="NAD(P)-binding Rossmann-like Domain"/>
    <property type="match status" value="1"/>
</dbReference>
<dbReference type="CDD" id="cd08946">
    <property type="entry name" value="SDR_e"/>
    <property type="match status" value="1"/>
</dbReference>
<evidence type="ECO:0000256" key="4">
    <source>
        <dbReference type="SAM" id="MobiDB-lite"/>
    </source>
</evidence>
<accession>B9K1M8</accession>
<organism evidence="6 7">
    <name type="scientific">Allorhizobium ampelinum (strain ATCC BAA-846 / DSM 112012 / S4)</name>
    <name type="common">Agrobacterium vitis (strain S4)</name>
    <dbReference type="NCBI Taxonomy" id="311402"/>
    <lineage>
        <taxon>Bacteria</taxon>
        <taxon>Pseudomonadati</taxon>
        <taxon>Pseudomonadota</taxon>
        <taxon>Alphaproteobacteria</taxon>
        <taxon>Hyphomicrobiales</taxon>
        <taxon>Rhizobiaceae</taxon>
        <taxon>Rhizobium/Agrobacterium group</taxon>
        <taxon>Allorhizobium</taxon>
        <taxon>Allorhizobium ampelinum</taxon>
    </lineage>
</organism>
<keyword evidence="3" id="KW-0520">NAD</keyword>
<dbReference type="AlphaFoldDB" id="B9K1M8"/>
<dbReference type="PANTHER" id="PTHR43103:SF5">
    <property type="entry name" value="4-EPIMERASE, PUTATIVE (AFU_ORTHOLOGUE AFUA_7G00360)-RELATED"/>
    <property type="match status" value="1"/>
</dbReference>
<dbReference type="EMBL" id="CP000634">
    <property type="protein sequence ID" value="ACM38776.1"/>
    <property type="molecule type" value="Genomic_DNA"/>
</dbReference>